<evidence type="ECO:0000313" key="2">
    <source>
        <dbReference type="Proteomes" id="UP000003477"/>
    </source>
</evidence>
<name>G5JBN7_CROWT</name>
<dbReference type="GeneID" id="88769557"/>
<protein>
    <recommendedName>
        <fullName evidence="3">CopG domain protein DNA-binding domain protein</fullName>
    </recommendedName>
</protein>
<dbReference type="AlphaFoldDB" id="G5JBN7"/>
<evidence type="ECO:0008006" key="3">
    <source>
        <dbReference type="Google" id="ProtNLM"/>
    </source>
</evidence>
<evidence type="ECO:0000313" key="1">
    <source>
        <dbReference type="EMBL" id="EHJ10378.1"/>
    </source>
</evidence>
<gene>
    <name evidence="1" type="ORF">CWATWH0003_4851</name>
</gene>
<accession>G5JBN7</accession>
<proteinExistence type="predicted"/>
<reference evidence="1 2" key="1">
    <citation type="journal article" date="2011" name="Front. Microbiol.">
        <title>Two Strains of Crocosphaera watsonii with Highly Conserved Genomes are Distinguished by Strain-Specific Features.</title>
        <authorList>
            <person name="Bench S.R."/>
            <person name="Ilikchyan I.N."/>
            <person name="Tripp H.J."/>
            <person name="Zehr J.P."/>
        </authorList>
    </citation>
    <scope>NUCLEOTIDE SEQUENCE [LARGE SCALE GENOMIC DNA]</scope>
    <source>
        <strain evidence="1 2">WH 0003</strain>
    </source>
</reference>
<dbReference type="EMBL" id="AESD01000723">
    <property type="protein sequence ID" value="EHJ10378.1"/>
    <property type="molecule type" value="Genomic_DNA"/>
</dbReference>
<dbReference type="Proteomes" id="UP000003477">
    <property type="component" value="Unassembled WGS sequence"/>
</dbReference>
<sequence>MSRPKRDKKLQVMMNNKEYQALAEYAANVGLTMSEVIRDFIKGLNTYE</sequence>
<comment type="caution">
    <text evidence="1">The sequence shown here is derived from an EMBL/GenBank/DDBJ whole genome shotgun (WGS) entry which is preliminary data.</text>
</comment>
<dbReference type="PATRIC" id="fig|423471.3.peg.4541"/>
<dbReference type="RefSeq" id="WP_007312661.1">
    <property type="nucleotide sequence ID" value="NZ_AESD01000723.1"/>
</dbReference>
<organism evidence="1 2">
    <name type="scientific">Crocosphaera watsonii WH 0003</name>
    <dbReference type="NCBI Taxonomy" id="423471"/>
    <lineage>
        <taxon>Bacteria</taxon>
        <taxon>Bacillati</taxon>
        <taxon>Cyanobacteriota</taxon>
        <taxon>Cyanophyceae</taxon>
        <taxon>Oscillatoriophycideae</taxon>
        <taxon>Chroococcales</taxon>
        <taxon>Aphanothecaceae</taxon>
        <taxon>Crocosphaera</taxon>
    </lineage>
</organism>